<dbReference type="InterPro" id="IPR011048">
    <property type="entry name" value="Haem_d1_sf"/>
</dbReference>
<gene>
    <name evidence="3" type="primary">pgl_1</name>
    <name evidence="3" type="ORF">A4G23_00416</name>
</gene>
<dbReference type="EC" id="3.1.1.31" evidence="3"/>
<feature type="region of interest" description="Disordered" evidence="2">
    <location>
        <begin position="1"/>
        <end position="97"/>
    </location>
</feature>
<dbReference type="InterPro" id="IPR015943">
    <property type="entry name" value="WD40/YVTN_repeat-like_dom_sf"/>
</dbReference>
<organism evidence="3 4">
    <name type="scientific">Streptomyces rubrolavendulae</name>
    <dbReference type="NCBI Taxonomy" id="285473"/>
    <lineage>
        <taxon>Bacteria</taxon>
        <taxon>Bacillati</taxon>
        <taxon>Actinomycetota</taxon>
        <taxon>Actinomycetes</taxon>
        <taxon>Kitasatosporales</taxon>
        <taxon>Streptomycetaceae</taxon>
        <taxon>Streptomyces</taxon>
    </lineage>
</organism>
<evidence type="ECO:0000256" key="2">
    <source>
        <dbReference type="SAM" id="MobiDB-lite"/>
    </source>
</evidence>
<dbReference type="GO" id="GO:0017057">
    <property type="term" value="F:6-phosphogluconolactonase activity"/>
    <property type="evidence" value="ECO:0007669"/>
    <property type="project" value="UniProtKB-EC"/>
</dbReference>
<accession>A0A1D8FWT4</accession>
<sequence length="437" mass="43148">MERYGNGRTADQDGQDGRDGQAGGGGRCGPGGPAAGAEEGGRRGPGTGGARPAAPAPARAARSGPAPGGAAPGAAAPAPGRAGAAAPAPGPARPGARRAYIGSFTSAGGRGVTAADVDARTGALTPTGSTGAVADPSFLALRPDAAVLYAVSETDDGAVAAFDVTGPAPRLIGAPEPVRGSAPTHLAYTAGHVVAAHYGSGAVSAQPVRPDGAPGPVTGLVRHRGGGPDPDRQAAPHAHQVRPAPDGRFLLTVDLGTDSVRVCALDAGTGALTVRAETALRPGSGPRHLAFHPSGGHAYVLGELAPTLTVCRWDGRAGTLEPVAEVPVRPAGAAGPGYPSALAVSPDGRFVWAAVRGDDTIAVLELDEGGERPRLVAAVPSGGRWPRDLAADPEGRRLYVANERSGDVTWFDVDPETGVPSRTGAVAAPAASCVVLA</sequence>
<feature type="compositionally biased region" description="Low complexity" evidence="2">
    <location>
        <begin position="72"/>
        <end position="97"/>
    </location>
</feature>
<dbReference type="PANTHER" id="PTHR30344:SF1">
    <property type="entry name" value="6-PHOSPHOGLUCONOLACTONASE"/>
    <property type="match status" value="1"/>
</dbReference>
<dbReference type="PANTHER" id="PTHR30344">
    <property type="entry name" value="6-PHOSPHOGLUCONOLACTONASE-RELATED"/>
    <property type="match status" value="1"/>
</dbReference>
<comment type="similarity">
    <text evidence="1">Belongs to the cycloisomerase 2 family.</text>
</comment>
<evidence type="ECO:0000313" key="3">
    <source>
        <dbReference type="EMBL" id="AOT57626.1"/>
    </source>
</evidence>
<protein>
    <submittedName>
        <fullName evidence="3">6-phosphogluconolactonase</fullName>
        <ecNumber evidence="3">3.1.1.31</ecNumber>
    </submittedName>
</protein>
<dbReference type="InterPro" id="IPR019405">
    <property type="entry name" value="Lactonase_7-beta_prop"/>
</dbReference>
<dbReference type="STRING" id="285473.A4G23_00416"/>
<evidence type="ECO:0000313" key="4">
    <source>
        <dbReference type="Proteomes" id="UP000095349"/>
    </source>
</evidence>
<feature type="region of interest" description="Disordered" evidence="2">
    <location>
        <begin position="203"/>
        <end position="243"/>
    </location>
</feature>
<feature type="compositionally biased region" description="Low complexity" evidence="2">
    <location>
        <begin position="50"/>
        <end position="65"/>
    </location>
</feature>
<dbReference type="PATRIC" id="fig|285473.5.peg.454"/>
<evidence type="ECO:0000256" key="1">
    <source>
        <dbReference type="ARBA" id="ARBA00005564"/>
    </source>
</evidence>
<keyword evidence="3" id="KW-0378">Hydrolase</keyword>
<dbReference type="AlphaFoldDB" id="A0A1D8FWT4"/>
<dbReference type="Pfam" id="PF10282">
    <property type="entry name" value="Lactonase"/>
    <property type="match status" value="1"/>
</dbReference>
<keyword evidence="4" id="KW-1185">Reference proteome</keyword>
<dbReference type="EMBL" id="CP017316">
    <property type="protein sequence ID" value="AOT57626.1"/>
    <property type="molecule type" value="Genomic_DNA"/>
</dbReference>
<reference evidence="3 4" key="1">
    <citation type="submission" date="2016-09" db="EMBL/GenBank/DDBJ databases">
        <title>Streptomyces rubrolavendulae MJM4426 Genome sequencing and assembly.</title>
        <authorList>
            <person name="Kim J.-G."/>
        </authorList>
    </citation>
    <scope>NUCLEOTIDE SEQUENCE [LARGE SCALE GENOMIC DNA]</scope>
    <source>
        <strain evidence="3 4">MJM4426</strain>
    </source>
</reference>
<name>A0A1D8FWT4_9ACTN</name>
<feature type="compositionally biased region" description="Gly residues" evidence="2">
    <location>
        <begin position="20"/>
        <end position="34"/>
    </location>
</feature>
<dbReference type="Proteomes" id="UP000095349">
    <property type="component" value="Chromosome"/>
</dbReference>
<dbReference type="GO" id="GO:0005829">
    <property type="term" value="C:cytosol"/>
    <property type="evidence" value="ECO:0007669"/>
    <property type="project" value="TreeGrafter"/>
</dbReference>
<dbReference type="SUPFAM" id="SSF51004">
    <property type="entry name" value="C-terminal (heme d1) domain of cytochrome cd1-nitrite reductase"/>
    <property type="match status" value="1"/>
</dbReference>
<proteinExistence type="inferred from homology"/>
<dbReference type="InterPro" id="IPR050282">
    <property type="entry name" value="Cycloisomerase_2"/>
</dbReference>
<dbReference type="Gene3D" id="2.130.10.10">
    <property type="entry name" value="YVTN repeat-like/Quinoprotein amine dehydrogenase"/>
    <property type="match status" value="1"/>
</dbReference>
<dbReference type="KEGG" id="srn:A4G23_00416"/>